<gene>
    <name evidence="2" type="ORF">AVL62_06605</name>
</gene>
<organism evidence="2 3">
    <name type="scientific">Serinicoccus chungangensis</name>
    <dbReference type="NCBI Taxonomy" id="767452"/>
    <lineage>
        <taxon>Bacteria</taxon>
        <taxon>Bacillati</taxon>
        <taxon>Actinomycetota</taxon>
        <taxon>Actinomycetes</taxon>
        <taxon>Micrococcales</taxon>
        <taxon>Ornithinimicrobiaceae</taxon>
        <taxon>Serinicoccus</taxon>
    </lineage>
</organism>
<dbReference type="EMBL" id="LQBL01000002">
    <property type="protein sequence ID" value="KUG59342.1"/>
    <property type="molecule type" value="Genomic_DNA"/>
</dbReference>
<dbReference type="OrthoDB" id="5197832at2"/>
<keyword evidence="3" id="KW-1185">Reference proteome</keyword>
<dbReference type="RefSeq" id="WP_058889817.1">
    <property type="nucleotide sequence ID" value="NZ_LQBL01000002.1"/>
</dbReference>
<feature type="transmembrane region" description="Helical" evidence="1">
    <location>
        <begin position="101"/>
        <end position="125"/>
    </location>
</feature>
<reference evidence="2 3" key="1">
    <citation type="submission" date="2015-12" db="EMBL/GenBank/DDBJ databases">
        <title>Serinicoccus chungangenesis strain CD08_5 genome sequencing and assembly.</title>
        <authorList>
            <person name="Chander A.M."/>
            <person name="Kaur G."/>
            <person name="Nair G.R."/>
            <person name="Dhawan D.K."/>
            <person name="Kochhar R.K."/>
            <person name="Mayilraj S."/>
            <person name="Bhadada S.K."/>
        </authorList>
    </citation>
    <scope>NUCLEOTIDE SEQUENCE [LARGE SCALE GENOMIC DNA]</scope>
    <source>
        <strain evidence="2 3">CD08_5</strain>
    </source>
</reference>
<keyword evidence="1" id="KW-0812">Transmembrane</keyword>
<evidence type="ECO:0000313" key="2">
    <source>
        <dbReference type="EMBL" id="KUG59342.1"/>
    </source>
</evidence>
<sequence length="131" mass="13547">MTTGSSAYLDPPTLAVLVGGLVIAVVCLLAGLNGRSPGRVTVGLTLALQAGVVAYCASYLGRQLGGADPVGPGWELWAYLVTILMLPALALVWAQQEPTRWSTFVLAVAAFTVAVMAARSAQIWYGVGMPA</sequence>
<keyword evidence="1" id="KW-1133">Transmembrane helix</keyword>
<accession>A0A0W8IH71</accession>
<dbReference type="AlphaFoldDB" id="A0A0W8IH71"/>
<keyword evidence="1" id="KW-0472">Membrane</keyword>
<dbReference type="STRING" id="767452.AVL62_06605"/>
<comment type="caution">
    <text evidence="2">The sequence shown here is derived from an EMBL/GenBank/DDBJ whole genome shotgun (WGS) entry which is preliminary data.</text>
</comment>
<feature type="transmembrane region" description="Helical" evidence="1">
    <location>
        <begin position="76"/>
        <end position="94"/>
    </location>
</feature>
<feature type="transmembrane region" description="Helical" evidence="1">
    <location>
        <begin position="12"/>
        <end position="33"/>
    </location>
</feature>
<evidence type="ECO:0000313" key="3">
    <source>
        <dbReference type="Proteomes" id="UP000054837"/>
    </source>
</evidence>
<protein>
    <submittedName>
        <fullName evidence="2">Uncharacterized protein</fullName>
    </submittedName>
</protein>
<feature type="transmembrane region" description="Helical" evidence="1">
    <location>
        <begin position="40"/>
        <end position="61"/>
    </location>
</feature>
<dbReference type="Proteomes" id="UP000054837">
    <property type="component" value="Unassembled WGS sequence"/>
</dbReference>
<proteinExistence type="predicted"/>
<evidence type="ECO:0000256" key="1">
    <source>
        <dbReference type="SAM" id="Phobius"/>
    </source>
</evidence>
<name>A0A0W8IH71_9MICO</name>